<dbReference type="PANTHER" id="PTHR11668:SF199">
    <property type="entry name" value="SERINE_THREONINE-PROTEIN PHOSPHATASE"/>
    <property type="match status" value="1"/>
</dbReference>
<evidence type="ECO:0000259" key="1">
    <source>
        <dbReference type="Pfam" id="PF00149"/>
    </source>
</evidence>
<keyword evidence="3" id="KW-1185">Reference proteome</keyword>
<dbReference type="Pfam" id="PF00149">
    <property type="entry name" value="Metallophos"/>
    <property type="match status" value="1"/>
</dbReference>
<dbReference type="PANTHER" id="PTHR11668">
    <property type="entry name" value="SERINE/THREONINE PROTEIN PHOSPHATASE"/>
    <property type="match status" value="1"/>
</dbReference>
<proteinExistence type="predicted"/>
<evidence type="ECO:0000313" key="2">
    <source>
        <dbReference type="EMBL" id="GMR42077.1"/>
    </source>
</evidence>
<dbReference type="GO" id="GO:0005634">
    <property type="term" value="C:nucleus"/>
    <property type="evidence" value="ECO:0007669"/>
    <property type="project" value="TreeGrafter"/>
</dbReference>
<gene>
    <name evidence="2" type="ORF">PMAYCL1PPCAC_12272</name>
</gene>
<protein>
    <recommendedName>
        <fullName evidence="1">Calcineurin-like phosphoesterase domain-containing protein</fullName>
    </recommendedName>
</protein>
<evidence type="ECO:0000313" key="3">
    <source>
        <dbReference type="Proteomes" id="UP001328107"/>
    </source>
</evidence>
<name>A0AAN5CFP6_9BILA</name>
<sequence length="72" mass="8058">MINRGLTSQVEEGEIAVSLDYAHKLFTEQPSLIEIEAPFKICGDIHGQFADLLRLFNKTGFPPTSNYLFLGD</sequence>
<dbReference type="SUPFAM" id="SSF56300">
    <property type="entry name" value="Metallo-dependent phosphatases"/>
    <property type="match status" value="1"/>
</dbReference>
<dbReference type="GO" id="GO:0004722">
    <property type="term" value="F:protein serine/threonine phosphatase activity"/>
    <property type="evidence" value="ECO:0007669"/>
    <property type="project" value="TreeGrafter"/>
</dbReference>
<dbReference type="PRINTS" id="PR00114">
    <property type="entry name" value="STPHPHTASE"/>
</dbReference>
<reference evidence="3" key="1">
    <citation type="submission" date="2022-10" db="EMBL/GenBank/DDBJ databases">
        <title>Genome assembly of Pristionchus species.</title>
        <authorList>
            <person name="Yoshida K."/>
            <person name="Sommer R.J."/>
        </authorList>
    </citation>
    <scope>NUCLEOTIDE SEQUENCE [LARGE SCALE GENOMIC DNA]</scope>
    <source>
        <strain evidence="3">RS5460</strain>
    </source>
</reference>
<accession>A0AAN5CFP6</accession>
<dbReference type="AlphaFoldDB" id="A0AAN5CFP6"/>
<dbReference type="InterPro" id="IPR006186">
    <property type="entry name" value="Ser/Thr-sp_prot-phosphatase"/>
</dbReference>
<dbReference type="InterPro" id="IPR004843">
    <property type="entry name" value="Calcineurin-like_PHP"/>
</dbReference>
<dbReference type="Proteomes" id="UP001328107">
    <property type="component" value="Unassembled WGS sequence"/>
</dbReference>
<dbReference type="InterPro" id="IPR029052">
    <property type="entry name" value="Metallo-depent_PP-like"/>
</dbReference>
<dbReference type="GO" id="GO:0005737">
    <property type="term" value="C:cytoplasm"/>
    <property type="evidence" value="ECO:0007669"/>
    <property type="project" value="TreeGrafter"/>
</dbReference>
<organism evidence="2 3">
    <name type="scientific">Pristionchus mayeri</name>
    <dbReference type="NCBI Taxonomy" id="1317129"/>
    <lineage>
        <taxon>Eukaryota</taxon>
        <taxon>Metazoa</taxon>
        <taxon>Ecdysozoa</taxon>
        <taxon>Nematoda</taxon>
        <taxon>Chromadorea</taxon>
        <taxon>Rhabditida</taxon>
        <taxon>Rhabditina</taxon>
        <taxon>Diplogasteromorpha</taxon>
        <taxon>Diplogasteroidea</taxon>
        <taxon>Neodiplogasteridae</taxon>
        <taxon>Pristionchus</taxon>
    </lineage>
</organism>
<dbReference type="EMBL" id="BTRK01000003">
    <property type="protein sequence ID" value="GMR42077.1"/>
    <property type="molecule type" value="Genomic_DNA"/>
</dbReference>
<comment type="caution">
    <text evidence="2">The sequence shown here is derived from an EMBL/GenBank/DDBJ whole genome shotgun (WGS) entry which is preliminary data.</text>
</comment>
<feature type="domain" description="Calcineurin-like phosphoesterase" evidence="1">
    <location>
        <begin position="38"/>
        <end position="72"/>
    </location>
</feature>
<dbReference type="Gene3D" id="3.60.21.10">
    <property type="match status" value="1"/>
</dbReference>
<dbReference type="InterPro" id="IPR050341">
    <property type="entry name" value="PP1_catalytic_subunit"/>
</dbReference>